<evidence type="ECO:0000256" key="1">
    <source>
        <dbReference type="SAM" id="MobiDB-lite"/>
    </source>
</evidence>
<accession>A0A2U2MPT4</accession>
<evidence type="ECO:0000313" key="3">
    <source>
        <dbReference type="Proteomes" id="UP000245753"/>
    </source>
</evidence>
<dbReference type="Proteomes" id="UP000245753">
    <property type="component" value="Unassembled WGS sequence"/>
</dbReference>
<dbReference type="AlphaFoldDB" id="A0A2U2MPT4"/>
<gene>
    <name evidence="2" type="ORF">DF200_10590</name>
</gene>
<comment type="caution">
    <text evidence="2">The sequence shown here is derived from an EMBL/GenBank/DDBJ whole genome shotgun (WGS) entry which is preliminary data.</text>
</comment>
<feature type="non-terminal residue" evidence="2">
    <location>
        <position position="111"/>
    </location>
</feature>
<feature type="region of interest" description="Disordered" evidence="1">
    <location>
        <begin position="15"/>
        <end position="60"/>
    </location>
</feature>
<dbReference type="EMBL" id="QFFN01000087">
    <property type="protein sequence ID" value="PWG58870.1"/>
    <property type="molecule type" value="Genomic_DNA"/>
</dbReference>
<name>A0A2U2MPT4_9BIFI</name>
<evidence type="ECO:0000313" key="2">
    <source>
        <dbReference type="EMBL" id="PWG58870.1"/>
    </source>
</evidence>
<organism evidence="2 3">
    <name type="scientific">Bifidobacterium catulorum</name>
    <dbReference type="NCBI Taxonomy" id="1630173"/>
    <lineage>
        <taxon>Bacteria</taxon>
        <taxon>Bacillati</taxon>
        <taxon>Actinomycetota</taxon>
        <taxon>Actinomycetes</taxon>
        <taxon>Bifidobacteriales</taxon>
        <taxon>Bifidobacteriaceae</taxon>
        <taxon>Bifidobacterium</taxon>
    </lineage>
</organism>
<keyword evidence="3" id="KW-1185">Reference proteome</keyword>
<sequence>NVSAAIAENMHQWTTDNPTTLPAVASTPPASAWGVKTRESPATGAAADKGTGAGNGTFSAGDWKQTVKLSADGKASVKGPGNVSGTVKVAYDGYSDKLVNPSETEVKDVTA</sequence>
<reference evidence="2 3" key="1">
    <citation type="journal article" date="2018" name="Int. J. Syst. Evol. Microbiol.">
        <title>Bifidobacterium catulorum sp. nov., a novel taxon from the faeces of the baby common marmoset (Callithrix jacchus).</title>
        <authorList>
            <person name="Modesto M."/>
            <person name="Michelini S."/>
            <person name="Oki K."/>
            <person name="Biavati B."/>
            <person name="Watanabe K."/>
            <person name="Mattarelli P."/>
        </authorList>
    </citation>
    <scope>NUCLEOTIDE SEQUENCE [LARGE SCALE GENOMIC DNA]</scope>
    <source>
        <strain evidence="2 3">MRM 8.19</strain>
    </source>
</reference>
<protein>
    <submittedName>
        <fullName evidence="2">Arabinosidase</fullName>
    </submittedName>
</protein>
<feature type="non-terminal residue" evidence="2">
    <location>
        <position position="1"/>
    </location>
</feature>
<proteinExistence type="predicted"/>